<dbReference type="InterPro" id="IPR007742">
    <property type="entry name" value="NosD_dom"/>
</dbReference>
<dbReference type="InterPro" id="IPR051801">
    <property type="entry name" value="GH28_Enzymes"/>
</dbReference>
<dbReference type="EMBL" id="CP155447">
    <property type="protein sequence ID" value="XBH06202.1"/>
    <property type="molecule type" value="Genomic_DNA"/>
</dbReference>
<dbReference type="Gene3D" id="2.160.20.10">
    <property type="entry name" value="Single-stranded right-handed beta-helix, Pectin lyase-like"/>
    <property type="match status" value="2"/>
</dbReference>
<dbReference type="Pfam" id="PF05048">
    <property type="entry name" value="NosD"/>
    <property type="match status" value="1"/>
</dbReference>
<dbReference type="SMART" id="SM00710">
    <property type="entry name" value="PbH1"/>
    <property type="match status" value="9"/>
</dbReference>
<dbReference type="SUPFAM" id="SSF51126">
    <property type="entry name" value="Pectin lyase-like"/>
    <property type="match status" value="2"/>
</dbReference>
<feature type="domain" description="Periplasmic copper-binding protein NosD beta helix" evidence="1">
    <location>
        <begin position="268"/>
        <end position="403"/>
    </location>
</feature>
<dbReference type="PANTHER" id="PTHR31339">
    <property type="entry name" value="PECTIN LYASE-RELATED"/>
    <property type="match status" value="1"/>
</dbReference>
<feature type="domain" description="Rhamnogalacturonase A/B/Epimerase-like pectate lyase" evidence="2">
    <location>
        <begin position="2"/>
        <end position="47"/>
    </location>
</feature>
<dbReference type="Pfam" id="PF13229">
    <property type="entry name" value="Beta_helix"/>
    <property type="match status" value="1"/>
</dbReference>
<dbReference type="InterPro" id="IPR039448">
    <property type="entry name" value="Beta_helix"/>
</dbReference>
<organism evidence="4">
    <name type="scientific">Singulisphaera sp. Ch08</name>
    <dbReference type="NCBI Taxonomy" id="3120278"/>
    <lineage>
        <taxon>Bacteria</taxon>
        <taxon>Pseudomonadati</taxon>
        <taxon>Planctomycetota</taxon>
        <taxon>Planctomycetia</taxon>
        <taxon>Isosphaerales</taxon>
        <taxon>Isosphaeraceae</taxon>
        <taxon>Singulisphaera</taxon>
    </lineage>
</organism>
<dbReference type="Pfam" id="PF12708">
    <property type="entry name" value="Pect-lyase_RHGA_epim"/>
    <property type="match status" value="1"/>
</dbReference>
<dbReference type="AlphaFoldDB" id="A0AAU7CL33"/>
<feature type="domain" description="Right handed beta helix" evidence="3">
    <location>
        <begin position="109"/>
        <end position="215"/>
    </location>
</feature>
<evidence type="ECO:0000259" key="3">
    <source>
        <dbReference type="Pfam" id="PF13229"/>
    </source>
</evidence>
<reference evidence="4" key="1">
    <citation type="submission" date="2024-05" db="EMBL/GenBank/DDBJ databases">
        <title>Planctomycetes of the genus Singulisphaera possess chitinolytic capabilities.</title>
        <authorList>
            <person name="Ivanova A."/>
        </authorList>
    </citation>
    <scope>NUCLEOTIDE SEQUENCE</scope>
    <source>
        <strain evidence="4">Ch08T</strain>
    </source>
</reference>
<gene>
    <name evidence="4" type="ORF">V5E97_09250</name>
</gene>
<evidence type="ECO:0000259" key="2">
    <source>
        <dbReference type="Pfam" id="PF12708"/>
    </source>
</evidence>
<dbReference type="InterPro" id="IPR012334">
    <property type="entry name" value="Pectin_lyas_fold"/>
</dbReference>
<dbReference type="RefSeq" id="WP_406699052.1">
    <property type="nucleotide sequence ID" value="NZ_CP155447.1"/>
</dbReference>
<proteinExistence type="predicted"/>
<protein>
    <submittedName>
        <fullName evidence="4">Right-handed parallel beta-helix repeat-containing protein</fullName>
    </submittedName>
</protein>
<accession>A0AAU7CL33</accession>
<dbReference type="InterPro" id="IPR024535">
    <property type="entry name" value="RHGA/B-epi-like_pectate_lyase"/>
</dbReference>
<evidence type="ECO:0000313" key="4">
    <source>
        <dbReference type="EMBL" id="XBH06202.1"/>
    </source>
</evidence>
<name>A0AAU7CL33_9BACT</name>
<sequence>MTNVRDFGAVGDGRADDTKALRHAVEQGGGQLDFPRGTYRLTAPLEIDLDRSGPIALSGQGGTARLLMDGPGPAVRLVGTHGKSADPTSFEPRVWQHQRMPTVSGLEIVGNHDQADGIEIEAVMQPTISGVLIRRCRYGVHLVKRNRNVLLADLHIYDGRGPAIGVYFDGVNVHQAIVTGCHISYCKHAGIKIARSEIRNIQITGCDIEYNFDTGNPESADVWIDAREATVREGTIASNTIQAKGSPKGANIRIEGAERDDSGGAGLWNITGNVLQDQQVNVWLRYCRGITLTGNTFASAYERSLVLEHCRDIVVGSNVFDNNPDYKGPHINGIRVIKSAGINLQNLILDGARAGSTDEGGAIEVVDSNEVLILGCQVLDPEFRGVDIRNCRNTKVSECNIIDRRARPTMREPVRIVDAHGKAVSTRENPPR</sequence>
<evidence type="ECO:0000259" key="1">
    <source>
        <dbReference type="Pfam" id="PF05048"/>
    </source>
</evidence>
<dbReference type="InterPro" id="IPR011050">
    <property type="entry name" value="Pectin_lyase_fold/virulence"/>
</dbReference>
<dbReference type="InterPro" id="IPR006626">
    <property type="entry name" value="PbH1"/>
</dbReference>